<comment type="caution">
    <text evidence="16">The sequence shown here is derived from an EMBL/GenBank/DDBJ whole genome shotgun (WGS) entry which is preliminary data.</text>
</comment>
<keyword evidence="5 13" id="KW-0732">Signal</keyword>
<evidence type="ECO:0000256" key="13">
    <source>
        <dbReference type="SAM" id="SignalP"/>
    </source>
</evidence>
<keyword evidence="6" id="KW-0406">Ion transport</keyword>
<comment type="subcellular location">
    <subcellularLocation>
        <location evidence="1 10">Cell outer membrane</location>
        <topology evidence="1 10">Multi-pass membrane protein</topology>
    </subcellularLocation>
</comment>
<dbReference type="GO" id="GO:0009279">
    <property type="term" value="C:cell outer membrane"/>
    <property type="evidence" value="ECO:0007669"/>
    <property type="project" value="UniProtKB-SubCell"/>
</dbReference>
<keyword evidence="8 10" id="KW-0472">Membrane</keyword>
<dbReference type="Pfam" id="PF07715">
    <property type="entry name" value="Plug"/>
    <property type="match status" value="1"/>
</dbReference>
<dbReference type="Pfam" id="PF00593">
    <property type="entry name" value="TonB_dep_Rec_b-barrel"/>
    <property type="match status" value="1"/>
</dbReference>
<dbReference type="InterPro" id="IPR012910">
    <property type="entry name" value="Plug_dom"/>
</dbReference>
<evidence type="ECO:0000256" key="12">
    <source>
        <dbReference type="SAM" id="MobiDB-lite"/>
    </source>
</evidence>
<dbReference type="EMBL" id="QKLW01000005">
    <property type="protein sequence ID" value="PYF80926.1"/>
    <property type="molecule type" value="Genomic_DNA"/>
</dbReference>
<evidence type="ECO:0000256" key="9">
    <source>
        <dbReference type="ARBA" id="ARBA00023237"/>
    </source>
</evidence>
<dbReference type="PROSITE" id="PS52016">
    <property type="entry name" value="TONB_DEPENDENT_REC_3"/>
    <property type="match status" value="1"/>
</dbReference>
<organism evidence="16 17">
    <name type="scientific">Marinomonas alcarazii</name>
    <dbReference type="NCBI Taxonomy" id="491949"/>
    <lineage>
        <taxon>Bacteria</taxon>
        <taxon>Pseudomonadati</taxon>
        <taxon>Pseudomonadota</taxon>
        <taxon>Gammaproteobacteria</taxon>
        <taxon>Oceanospirillales</taxon>
        <taxon>Oceanospirillaceae</taxon>
        <taxon>Marinomonas</taxon>
    </lineage>
</organism>
<evidence type="ECO:0000256" key="2">
    <source>
        <dbReference type="ARBA" id="ARBA00022448"/>
    </source>
</evidence>
<dbReference type="PANTHER" id="PTHR30069">
    <property type="entry name" value="TONB-DEPENDENT OUTER MEMBRANE RECEPTOR"/>
    <property type="match status" value="1"/>
</dbReference>
<evidence type="ECO:0000259" key="14">
    <source>
        <dbReference type="Pfam" id="PF00593"/>
    </source>
</evidence>
<evidence type="ECO:0000256" key="1">
    <source>
        <dbReference type="ARBA" id="ARBA00004571"/>
    </source>
</evidence>
<dbReference type="InterPro" id="IPR037066">
    <property type="entry name" value="Plug_dom_sf"/>
</dbReference>
<keyword evidence="16" id="KW-0675">Receptor</keyword>
<sequence length="674" mass="73648">MTPSARNYRLTTLAALISATTYSTTLLAEENTVNLDQLVVSASGSEVDIKDAPASISVITREDIERTPVTSISELLADLPGVTGGYTTAGAGSKITFRGMPDKYTLIMVDGRRVGGSSLTGYRPDLVGQDIDWISPDMIERIEIIRGPMSTLYGSEAMGGVINIITKKVPAQWKGTLSANYQKPDSGSYGDTKQLGATIAGPISEKVGIKLGLNKTDSEADTNPRGSSGLDNRSVNSEIDWQINKNHKVTLNLNYGLQKSESAPNAEYEQFRAGELEHKGYGVGYEGYIGNVKNTVNLYHNQYNNNDQSVPNGRGGYTTGDSEANETVLDAKTNIPLTFGVDQDVTIGLQYKEEDIYNRAVIGNLSADKDGNTIDPDLNPDGWSGSLFAENQLYLQDNLILTLGARFDKTDGFDAHLSPRAYLVYHPNLDWTIKGGISQGFRAPTLKERSPSSGTYSRGNGCTSLAPLGYTSGGCTMLGNPDLKPEVSTNYEIGANYERSGYQFDATFFYNDVKDLMQNSLYGIRNGQWFTIQRNVGKATTSGIETSFAAPISNTVKLNGNLTYIIESKRKDNDEPLMNVPEVTANVGLYWDINEQWNTFTKVQYLGKQAYNKEDSIRFAEAYTTLDVGTTYNVNKNLSLRAGIDNITETIVKTGDDHGDGNPRVFYMGVTSRF</sequence>
<dbReference type="RefSeq" id="WP_110575704.1">
    <property type="nucleotide sequence ID" value="NZ_QKLW01000005.1"/>
</dbReference>
<dbReference type="Proteomes" id="UP000247551">
    <property type="component" value="Unassembled WGS sequence"/>
</dbReference>
<dbReference type="InterPro" id="IPR036942">
    <property type="entry name" value="Beta-barrel_TonB_sf"/>
</dbReference>
<dbReference type="GO" id="GO:0015344">
    <property type="term" value="F:siderophore uptake transmembrane transporter activity"/>
    <property type="evidence" value="ECO:0007669"/>
    <property type="project" value="TreeGrafter"/>
</dbReference>
<keyword evidence="17" id="KW-1185">Reference proteome</keyword>
<evidence type="ECO:0000256" key="6">
    <source>
        <dbReference type="ARBA" id="ARBA00023065"/>
    </source>
</evidence>
<dbReference type="Gene3D" id="2.170.130.10">
    <property type="entry name" value="TonB-dependent receptor, plug domain"/>
    <property type="match status" value="1"/>
</dbReference>
<dbReference type="SUPFAM" id="SSF56935">
    <property type="entry name" value="Porins"/>
    <property type="match status" value="1"/>
</dbReference>
<evidence type="ECO:0000256" key="7">
    <source>
        <dbReference type="ARBA" id="ARBA00023077"/>
    </source>
</evidence>
<evidence type="ECO:0000259" key="15">
    <source>
        <dbReference type="Pfam" id="PF07715"/>
    </source>
</evidence>
<reference evidence="16 17" key="1">
    <citation type="submission" date="2018-06" db="EMBL/GenBank/DDBJ databases">
        <title>Genomic Encyclopedia of Type Strains, Phase III (KMG-III): the genomes of soil and plant-associated and newly described type strains.</title>
        <authorList>
            <person name="Whitman W."/>
        </authorList>
    </citation>
    <scope>NUCLEOTIDE SEQUENCE [LARGE SCALE GENOMIC DNA]</scope>
    <source>
        <strain evidence="16 17">CECT 7730</strain>
    </source>
</reference>
<keyword evidence="4 10" id="KW-0812">Transmembrane</keyword>
<evidence type="ECO:0000256" key="10">
    <source>
        <dbReference type="PROSITE-ProRule" id="PRU01360"/>
    </source>
</evidence>
<feature type="domain" description="TonB-dependent receptor-like beta-barrel" evidence="14">
    <location>
        <begin position="241"/>
        <end position="647"/>
    </location>
</feature>
<feature type="domain" description="TonB-dependent receptor plug" evidence="15">
    <location>
        <begin position="49"/>
        <end position="161"/>
    </location>
</feature>
<evidence type="ECO:0000256" key="4">
    <source>
        <dbReference type="ARBA" id="ARBA00022692"/>
    </source>
</evidence>
<dbReference type="InterPro" id="IPR039426">
    <property type="entry name" value="TonB-dep_rcpt-like"/>
</dbReference>
<accession>A0A318UWN4</accession>
<evidence type="ECO:0000256" key="5">
    <source>
        <dbReference type="ARBA" id="ARBA00022729"/>
    </source>
</evidence>
<keyword evidence="3 10" id="KW-1134">Transmembrane beta strand</keyword>
<evidence type="ECO:0000256" key="3">
    <source>
        <dbReference type="ARBA" id="ARBA00022452"/>
    </source>
</evidence>
<dbReference type="PANTHER" id="PTHR30069:SF53">
    <property type="entry name" value="COLICIN I RECEPTOR-RELATED"/>
    <property type="match status" value="1"/>
</dbReference>
<protein>
    <submittedName>
        <fullName evidence="16">Outer membrane receptor for ferrienterochelin and colicins</fullName>
    </submittedName>
</protein>
<proteinExistence type="inferred from homology"/>
<feature type="signal peptide" evidence="13">
    <location>
        <begin position="1"/>
        <end position="28"/>
    </location>
</feature>
<keyword evidence="7 11" id="KW-0798">TonB box</keyword>
<feature type="compositionally biased region" description="Polar residues" evidence="12">
    <location>
        <begin position="224"/>
        <end position="233"/>
    </location>
</feature>
<dbReference type="Gene3D" id="2.40.170.20">
    <property type="entry name" value="TonB-dependent receptor, beta-barrel domain"/>
    <property type="match status" value="1"/>
</dbReference>
<name>A0A318UWN4_9GAMM</name>
<evidence type="ECO:0000313" key="17">
    <source>
        <dbReference type="Proteomes" id="UP000247551"/>
    </source>
</evidence>
<evidence type="ECO:0000256" key="8">
    <source>
        <dbReference type="ARBA" id="ARBA00023136"/>
    </source>
</evidence>
<keyword evidence="9 10" id="KW-0998">Cell outer membrane</keyword>
<comment type="similarity">
    <text evidence="10 11">Belongs to the TonB-dependent receptor family.</text>
</comment>
<keyword evidence="2 10" id="KW-0813">Transport</keyword>
<evidence type="ECO:0000313" key="16">
    <source>
        <dbReference type="EMBL" id="PYF80926.1"/>
    </source>
</evidence>
<dbReference type="GO" id="GO:0044718">
    <property type="term" value="P:siderophore transmembrane transport"/>
    <property type="evidence" value="ECO:0007669"/>
    <property type="project" value="TreeGrafter"/>
</dbReference>
<dbReference type="CDD" id="cd01347">
    <property type="entry name" value="ligand_gated_channel"/>
    <property type="match status" value="1"/>
</dbReference>
<feature type="region of interest" description="Disordered" evidence="12">
    <location>
        <begin position="214"/>
        <end position="233"/>
    </location>
</feature>
<feature type="chain" id="PRO_5016378481" evidence="13">
    <location>
        <begin position="29"/>
        <end position="674"/>
    </location>
</feature>
<gene>
    <name evidence="16" type="ORF">DFP75_10516</name>
</gene>
<evidence type="ECO:0000256" key="11">
    <source>
        <dbReference type="RuleBase" id="RU003357"/>
    </source>
</evidence>
<dbReference type="AlphaFoldDB" id="A0A318UWN4"/>
<dbReference type="InterPro" id="IPR000531">
    <property type="entry name" value="Beta-barrel_TonB"/>
</dbReference>